<dbReference type="AlphaFoldDB" id="A0AAP5I1V4"/>
<dbReference type="SMART" id="SM00530">
    <property type="entry name" value="HTH_XRE"/>
    <property type="match status" value="1"/>
</dbReference>
<protein>
    <submittedName>
        <fullName evidence="2">Helix-turn-helix domain-containing protein</fullName>
    </submittedName>
</protein>
<dbReference type="Pfam" id="PF01381">
    <property type="entry name" value="HTH_3"/>
    <property type="match status" value="1"/>
</dbReference>
<comment type="caution">
    <text evidence="2">The sequence shown here is derived from an EMBL/GenBank/DDBJ whole genome shotgun (WGS) entry which is preliminary data.</text>
</comment>
<evidence type="ECO:0000313" key="2">
    <source>
        <dbReference type="EMBL" id="MDR9893279.1"/>
    </source>
</evidence>
<name>A0AAP5I1V4_9CYAN</name>
<dbReference type="CDD" id="cd00093">
    <property type="entry name" value="HTH_XRE"/>
    <property type="match status" value="1"/>
</dbReference>
<keyword evidence="3" id="KW-1185">Reference proteome</keyword>
<dbReference type="InterPro" id="IPR010982">
    <property type="entry name" value="Lambda_DNA-bd_dom_sf"/>
</dbReference>
<accession>A0AAP5I1V4</accession>
<dbReference type="Gene3D" id="1.10.260.40">
    <property type="entry name" value="lambda repressor-like DNA-binding domains"/>
    <property type="match status" value="1"/>
</dbReference>
<dbReference type="EMBL" id="JAALHA020000001">
    <property type="protein sequence ID" value="MDR9893279.1"/>
    <property type="molecule type" value="Genomic_DNA"/>
</dbReference>
<proteinExistence type="predicted"/>
<dbReference type="InterPro" id="IPR001387">
    <property type="entry name" value="Cro/C1-type_HTH"/>
</dbReference>
<dbReference type="GO" id="GO:0003677">
    <property type="term" value="F:DNA binding"/>
    <property type="evidence" value="ECO:0007669"/>
    <property type="project" value="InterPro"/>
</dbReference>
<feature type="domain" description="HTH cro/C1-type" evidence="1">
    <location>
        <begin position="32"/>
        <end position="66"/>
    </location>
</feature>
<evidence type="ECO:0000259" key="1">
    <source>
        <dbReference type="PROSITE" id="PS50943"/>
    </source>
</evidence>
<gene>
    <name evidence="2" type="ORF">G7B40_001590</name>
</gene>
<sequence>MASYLDINLLATMVRARRGRLPLHEIALEIGNISPSTLSRIENGKMPDMETFLLLCDWLQVPVTELIKSTESFSVNNSDAITMQLQADKNLDPAVANALAVLIKAAYKQDVAVFHAYESSNKDIRRHSTN</sequence>
<dbReference type="SUPFAM" id="SSF47413">
    <property type="entry name" value="lambda repressor-like DNA-binding domains"/>
    <property type="match status" value="1"/>
</dbReference>
<reference evidence="3" key="1">
    <citation type="journal article" date="2021" name="Science">
        <title>Hunting the eagle killer: A cyanobacterial neurotoxin causes vacuolar myelinopathy.</title>
        <authorList>
            <person name="Breinlinger S."/>
            <person name="Phillips T.J."/>
            <person name="Haram B.N."/>
            <person name="Mares J."/>
            <person name="Martinez Yerena J.A."/>
            <person name="Hrouzek P."/>
            <person name="Sobotka R."/>
            <person name="Henderson W.M."/>
            <person name="Schmieder P."/>
            <person name="Williams S.M."/>
            <person name="Lauderdale J.D."/>
            <person name="Wilde H.D."/>
            <person name="Gerrin W."/>
            <person name="Kust A."/>
            <person name="Washington J.W."/>
            <person name="Wagner C."/>
            <person name="Geier B."/>
            <person name="Liebeke M."/>
            <person name="Enke H."/>
            <person name="Niedermeyer T.H.J."/>
            <person name="Wilde S.B."/>
        </authorList>
    </citation>
    <scope>NUCLEOTIDE SEQUENCE [LARGE SCALE GENOMIC DNA]</scope>
    <source>
        <strain evidence="3">Thurmond2011</strain>
    </source>
</reference>
<dbReference type="PROSITE" id="PS50943">
    <property type="entry name" value="HTH_CROC1"/>
    <property type="match status" value="1"/>
</dbReference>
<evidence type="ECO:0000313" key="3">
    <source>
        <dbReference type="Proteomes" id="UP000667802"/>
    </source>
</evidence>
<dbReference type="RefSeq" id="WP_310833468.1">
    <property type="nucleotide sequence ID" value="NZ_CAWQFN010000546.1"/>
</dbReference>
<dbReference type="Proteomes" id="UP000667802">
    <property type="component" value="Unassembled WGS sequence"/>
</dbReference>
<organism evidence="2 3">
    <name type="scientific">Aetokthonos hydrillicola Thurmond2011</name>
    <dbReference type="NCBI Taxonomy" id="2712845"/>
    <lineage>
        <taxon>Bacteria</taxon>
        <taxon>Bacillati</taxon>
        <taxon>Cyanobacteriota</taxon>
        <taxon>Cyanophyceae</taxon>
        <taxon>Nostocales</taxon>
        <taxon>Hapalosiphonaceae</taxon>
        <taxon>Aetokthonos</taxon>
    </lineage>
</organism>